<evidence type="ECO:0000256" key="5">
    <source>
        <dbReference type="ARBA" id="ARBA00023316"/>
    </source>
</evidence>
<dbReference type="GO" id="GO:0016740">
    <property type="term" value="F:transferase activity"/>
    <property type="evidence" value="ECO:0007669"/>
    <property type="project" value="UniProtKB-KW"/>
</dbReference>
<comment type="pathway">
    <text evidence="1 6">Cell wall biogenesis; peptidoglycan biosynthesis.</text>
</comment>
<name>A0A1V4I5R6_9CLOT</name>
<dbReference type="EMBL" id="MZGV01000117">
    <property type="protein sequence ID" value="OPJ55200.1"/>
    <property type="molecule type" value="Genomic_DNA"/>
</dbReference>
<gene>
    <name evidence="9" type="primary">yciB_3</name>
    <name evidence="9" type="ORF">CLORY_44610</name>
</gene>
<keyword evidence="4 6" id="KW-0573">Peptidoglycan synthesis</keyword>
<dbReference type="GO" id="GO:0005576">
    <property type="term" value="C:extracellular region"/>
    <property type="evidence" value="ECO:0007669"/>
    <property type="project" value="TreeGrafter"/>
</dbReference>
<dbReference type="SUPFAM" id="SSF141523">
    <property type="entry name" value="L,D-transpeptidase catalytic domain-like"/>
    <property type="match status" value="1"/>
</dbReference>
<keyword evidence="2 9" id="KW-0808">Transferase</keyword>
<protein>
    <submittedName>
        <fullName evidence="9">Putative L,D-transpeptidase YciB</fullName>
        <ecNumber evidence="9">2.-.-.-</ecNumber>
    </submittedName>
</protein>
<dbReference type="STRING" id="1450648.CLORY_44610"/>
<organism evidence="9 10">
    <name type="scientific">Clostridium oryzae</name>
    <dbReference type="NCBI Taxonomy" id="1450648"/>
    <lineage>
        <taxon>Bacteria</taxon>
        <taxon>Bacillati</taxon>
        <taxon>Bacillota</taxon>
        <taxon>Clostridia</taxon>
        <taxon>Eubacteriales</taxon>
        <taxon>Clostridiaceae</taxon>
        <taxon>Clostridium</taxon>
    </lineage>
</organism>
<accession>A0A1V4I5R6</accession>
<evidence type="ECO:0000313" key="10">
    <source>
        <dbReference type="Proteomes" id="UP000190080"/>
    </source>
</evidence>
<dbReference type="OrthoDB" id="177750at2"/>
<keyword evidence="5 6" id="KW-0961">Cell wall biogenesis/degradation</keyword>
<dbReference type="GO" id="GO:0018104">
    <property type="term" value="P:peptidoglycan-protein cross-linking"/>
    <property type="evidence" value="ECO:0007669"/>
    <property type="project" value="TreeGrafter"/>
</dbReference>
<dbReference type="Proteomes" id="UP000190080">
    <property type="component" value="Unassembled WGS sequence"/>
</dbReference>
<dbReference type="GO" id="GO:0008360">
    <property type="term" value="P:regulation of cell shape"/>
    <property type="evidence" value="ECO:0007669"/>
    <property type="project" value="UniProtKB-UniRule"/>
</dbReference>
<dbReference type="CDD" id="cd16913">
    <property type="entry name" value="YkuD_like"/>
    <property type="match status" value="1"/>
</dbReference>
<dbReference type="PANTHER" id="PTHR30582:SF2">
    <property type="entry name" value="L,D-TRANSPEPTIDASE YCIB-RELATED"/>
    <property type="match status" value="1"/>
</dbReference>
<dbReference type="Gene3D" id="2.40.440.10">
    <property type="entry name" value="L,D-transpeptidase catalytic domain-like"/>
    <property type="match status" value="1"/>
</dbReference>
<keyword evidence="3 6" id="KW-0133">Cell shape</keyword>
<evidence type="ECO:0000256" key="3">
    <source>
        <dbReference type="ARBA" id="ARBA00022960"/>
    </source>
</evidence>
<keyword evidence="7" id="KW-1133">Transmembrane helix</keyword>
<keyword evidence="7" id="KW-0472">Membrane</keyword>
<dbReference type="RefSeq" id="WP_079428673.1">
    <property type="nucleotide sequence ID" value="NZ_MZGV01000117.1"/>
</dbReference>
<evidence type="ECO:0000256" key="4">
    <source>
        <dbReference type="ARBA" id="ARBA00022984"/>
    </source>
</evidence>
<evidence type="ECO:0000313" key="9">
    <source>
        <dbReference type="EMBL" id="OPJ55200.1"/>
    </source>
</evidence>
<dbReference type="EC" id="2.-.-.-" evidence="9"/>
<feature type="active site" description="Proton donor/acceptor" evidence="6">
    <location>
        <position position="153"/>
    </location>
</feature>
<dbReference type="GO" id="GO:0071972">
    <property type="term" value="F:peptidoglycan L,D-transpeptidase activity"/>
    <property type="evidence" value="ECO:0007669"/>
    <property type="project" value="TreeGrafter"/>
</dbReference>
<dbReference type="InterPro" id="IPR005490">
    <property type="entry name" value="LD_TPept_cat_dom"/>
</dbReference>
<dbReference type="InterPro" id="IPR038063">
    <property type="entry name" value="Transpep_catalytic_dom"/>
</dbReference>
<feature type="transmembrane region" description="Helical" evidence="7">
    <location>
        <begin position="6"/>
        <end position="22"/>
    </location>
</feature>
<reference evidence="9 10" key="1">
    <citation type="submission" date="2017-03" db="EMBL/GenBank/DDBJ databases">
        <title>Genome sequence of Clostridium oryzae DSM 28571.</title>
        <authorList>
            <person name="Poehlein A."/>
            <person name="Daniel R."/>
        </authorList>
    </citation>
    <scope>NUCLEOTIDE SEQUENCE [LARGE SCALE GENOMIC DNA]</scope>
    <source>
        <strain evidence="9 10">DSM 28571</strain>
    </source>
</reference>
<comment type="caution">
    <text evidence="9">The sequence shown here is derived from an EMBL/GenBank/DDBJ whole genome shotgun (WGS) entry which is preliminary data.</text>
</comment>
<evidence type="ECO:0000256" key="6">
    <source>
        <dbReference type="PROSITE-ProRule" id="PRU01373"/>
    </source>
</evidence>
<dbReference type="InterPro" id="IPR050979">
    <property type="entry name" value="LD-transpeptidase"/>
</dbReference>
<feature type="active site" description="Nucleophile" evidence="6">
    <location>
        <position position="179"/>
    </location>
</feature>
<sequence length="204" mass="23543">MKRKIAMLLIFIGILVVGYLNIDNKELHRIIKQNNIFLNSDKKIEVKQTKNKNEKAVMANKYVFPKEEPVRAVPSNHKYLVKVKINQQKVDVYEDEYKIRTMKCSTGLSGENSSTPLGHFKINGYYGQYFYSSKYNEGARYWVGFINGKYLFHSIPTEQDGDVIASEAKKIGNRASHGCVRLSIKDAYWFYETIPQGSEVIIEK</sequence>
<dbReference type="GO" id="GO:0071555">
    <property type="term" value="P:cell wall organization"/>
    <property type="evidence" value="ECO:0007669"/>
    <property type="project" value="UniProtKB-UniRule"/>
</dbReference>
<dbReference type="PROSITE" id="PS52029">
    <property type="entry name" value="LD_TPASE"/>
    <property type="match status" value="1"/>
</dbReference>
<keyword evidence="7" id="KW-0812">Transmembrane</keyword>
<keyword evidence="10" id="KW-1185">Reference proteome</keyword>
<dbReference type="PANTHER" id="PTHR30582">
    <property type="entry name" value="L,D-TRANSPEPTIDASE"/>
    <property type="match status" value="1"/>
</dbReference>
<dbReference type="UniPathway" id="UPA00219"/>
<evidence type="ECO:0000256" key="7">
    <source>
        <dbReference type="SAM" id="Phobius"/>
    </source>
</evidence>
<feature type="domain" description="L,D-TPase catalytic" evidence="8">
    <location>
        <begin position="79"/>
        <end position="203"/>
    </location>
</feature>
<dbReference type="AlphaFoldDB" id="A0A1V4I5R6"/>
<evidence type="ECO:0000256" key="1">
    <source>
        <dbReference type="ARBA" id="ARBA00004752"/>
    </source>
</evidence>
<evidence type="ECO:0000259" key="8">
    <source>
        <dbReference type="PROSITE" id="PS52029"/>
    </source>
</evidence>
<proteinExistence type="predicted"/>
<dbReference type="Pfam" id="PF03734">
    <property type="entry name" value="YkuD"/>
    <property type="match status" value="1"/>
</dbReference>
<evidence type="ECO:0000256" key="2">
    <source>
        <dbReference type="ARBA" id="ARBA00022679"/>
    </source>
</evidence>